<reference evidence="1" key="1">
    <citation type="submission" date="2014-11" db="EMBL/GenBank/DDBJ databases">
        <authorList>
            <person name="Amaro Gonzalez C."/>
        </authorList>
    </citation>
    <scope>NUCLEOTIDE SEQUENCE</scope>
</reference>
<sequence length="39" mass="4544">MTFTINCQEQVYISNLTWCGLVGFNHVFKIVDTQCTYLL</sequence>
<accession>A0A0E9XLS7</accession>
<dbReference type="AlphaFoldDB" id="A0A0E9XLS7"/>
<protein>
    <submittedName>
        <fullName evidence="1">Uncharacterized protein</fullName>
    </submittedName>
</protein>
<evidence type="ECO:0000313" key="1">
    <source>
        <dbReference type="EMBL" id="JAI02659.1"/>
    </source>
</evidence>
<name>A0A0E9XLS7_ANGAN</name>
<proteinExistence type="predicted"/>
<reference evidence="1" key="2">
    <citation type="journal article" date="2015" name="Fish Shellfish Immunol.">
        <title>Early steps in the European eel (Anguilla anguilla)-Vibrio vulnificus interaction in the gills: Role of the RtxA13 toxin.</title>
        <authorList>
            <person name="Callol A."/>
            <person name="Pajuelo D."/>
            <person name="Ebbesson L."/>
            <person name="Teles M."/>
            <person name="MacKenzie S."/>
            <person name="Amaro C."/>
        </authorList>
    </citation>
    <scope>NUCLEOTIDE SEQUENCE</scope>
</reference>
<dbReference type="EMBL" id="GBXM01005919">
    <property type="protein sequence ID" value="JAI02659.1"/>
    <property type="molecule type" value="Transcribed_RNA"/>
</dbReference>
<organism evidence="1">
    <name type="scientific">Anguilla anguilla</name>
    <name type="common">European freshwater eel</name>
    <name type="synonym">Muraena anguilla</name>
    <dbReference type="NCBI Taxonomy" id="7936"/>
    <lineage>
        <taxon>Eukaryota</taxon>
        <taxon>Metazoa</taxon>
        <taxon>Chordata</taxon>
        <taxon>Craniata</taxon>
        <taxon>Vertebrata</taxon>
        <taxon>Euteleostomi</taxon>
        <taxon>Actinopterygii</taxon>
        <taxon>Neopterygii</taxon>
        <taxon>Teleostei</taxon>
        <taxon>Anguilliformes</taxon>
        <taxon>Anguillidae</taxon>
        <taxon>Anguilla</taxon>
    </lineage>
</organism>